<gene>
    <name evidence="1" type="ORF">S01H1_04866</name>
</gene>
<organism evidence="1">
    <name type="scientific">marine sediment metagenome</name>
    <dbReference type="NCBI Taxonomy" id="412755"/>
    <lineage>
        <taxon>unclassified sequences</taxon>
        <taxon>metagenomes</taxon>
        <taxon>ecological metagenomes</taxon>
    </lineage>
</organism>
<proteinExistence type="predicted"/>
<evidence type="ECO:0008006" key="2">
    <source>
        <dbReference type="Google" id="ProtNLM"/>
    </source>
</evidence>
<name>X0RZN7_9ZZZZ</name>
<comment type="caution">
    <text evidence="1">The sequence shown here is derived from an EMBL/GenBank/DDBJ whole genome shotgun (WGS) entry which is preliminary data.</text>
</comment>
<protein>
    <recommendedName>
        <fullName evidence="2">Calcineurin-like phosphoesterase domain-containing protein</fullName>
    </recommendedName>
</protein>
<sequence>PIVKRPDGKYDASLYGEPYVLTEEELPEFEKKCRMITYIPYRTTAEEVERIAADEQYKEDLFERREGEIVEHWLTLIPDRVPPDCKVIISPGNDDKHSIDDVIRADPNPQVIFGEEEVIDLDDEHEVLCFGWSNPTPFDSPRECCEEELEERLEHTVAKVKNMETAVFCIHVPPYDSFIDQAPMLDKDLSVTVRGGHTHMVPVGSTAVRKIIEKYQPLLGLHGHIHESPGRIKLGRCECLNPGSEYGEGILKGFLVEIDGTKLTQLRRIDA</sequence>
<accession>X0RZN7</accession>
<dbReference type="InterPro" id="IPR029052">
    <property type="entry name" value="Metallo-depent_PP-like"/>
</dbReference>
<dbReference type="EMBL" id="BARS01002549">
    <property type="protein sequence ID" value="GAF69187.1"/>
    <property type="molecule type" value="Genomic_DNA"/>
</dbReference>
<reference evidence="1" key="1">
    <citation type="journal article" date="2014" name="Front. Microbiol.">
        <title>High frequency of phylogenetically diverse reductive dehalogenase-homologous genes in deep subseafloor sedimentary metagenomes.</title>
        <authorList>
            <person name="Kawai M."/>
            <person name="Futagami T."/>
            <person name="Toyoda A."/>
            <person name="Takaki Y."/>
            <person name="Nishi S."/>
            <person name="Hori S."/>
            <person name="Arai W."/>
            <person name="Tsubouchi T."/>
            <person name="Morono Y."/>
            <person name="Uchiyama I."/>
            <person name="Ito T."/>
            <person name="Fujiyama A."/>
            <person name="Inagaki F."/>
            <person name="Takami H."/>
        </authorList>
    </citation>
    <scope>NUCLEOTIDE SEQUENCE</scope>
    <source>
        <strain evidence="1">Expedition CK06-06</strain>
    </source>
</reference>
<dbReference type="PANTHER" id="PTHR37523">
    <property type="entry name" value="METALLOPHOSPHOESTERASE"/>
    <property type="match status" value="1"/>
</dbReference>
<feature type="non-terminal residue" evidence="1">
    <location>
        <position position="1"/>
    </location>
</feature>
<evidence type="ECO:0000313" key="1">
    <source>
        <dbReference type="EMBL" id="GAF69187.1"/>
    </source>
</evidence>
<dbReference type="SUPFAM" id="SSF56300">
    <property type="entry name" value="Metallo-dependent phosphatases"/>
    <property type="match status" value="1"/>
</dbReference>
<dbReference type="PANTHER" id="PTHR37523:SF1">
    <property type="entry name" value="CALCINEURIN-LIKE PHOSPHOESTERASE DOMAIN-CONTAINING PROTEIN"/>
    <property type="match status" value="1"/>
</dbReference>
<dbReference type="AlphaFoldDB" id="X0RZN7"/>
<dbReference type="Gene3D" id="3.60.21.10">
    <property type="match status" value="1"/>
</dbReference>